<dbReference type="FunFam" id="3.30.420.10:FF:000032">
    <property type="entry name" value="Retrovirus-related Pol polyprotein from transposon 297-like Protein"/>
    <property type="match status" value="1"/>
</dbReference>
<dbReference type="AlphaFoldDB" id="A0A9W3B371"/>
<dbReference type="PANTHER" id="PTHR37984">
    <property type="entry name" value="PROTEIN CBG26694"/>
    <property type="match status" value="1"/>
</dbReference>
<dbReference type="CDD" id="cd05481">
    <property type="entry name" value="retropepsin_like_LTR_1"/>
    <property type="match status" value="1"/>
</dbReference>
<dbReference type="Pfam" id="PF17921">
    <property type="entry name" value="Integrase_H2C2"/>
    <property type="match status" value="1"/>
</dbReference>
<dbReference type="InterPro" id="IPR041588">
    <property type="entry name" value="Integrase_H2C2"/>
</dbReference>
<keyword evidence="9" id="KW-1185">Reference proteome</keyword>
<dbReference type="Gene3D" id="3.30.70.270">
    <property type="match status" value="2"/>
</dbReference>
<dbReference type="PANTHER" id="PTHR37984:SF5">
    <property type="entry name" value="PROTEIN NYNRIN-LIKE"/>
    <property type="match status" value="1"/>
</dbReference>
<keyword evidence="3" id="KW-0540">Nuclease</keyword>
<dbReference type="OrthoDB" id="116078at2759"/>
<keyword evidence="2" id="KW-0548">Nucleotidyltransferase</keyword>
<dbReference type="Proteomes" id="UP001165740">
    <property type="component" value="Chromosome 8"/>
</dbReference>
<dbReference type="GeneID" id="106060793"/>
<sequence>MQLNKSKIKVFPSYVNSKEVGSIRDSGATAIIVKASLVEPGQYLEDTVKVTYANIQKFDICKTAKVLIESPWITGELEAIVMDTPAQDLIIGNVEGVKDPTLEEVMQWAEDRQKYSLFKHEALLVETRSHKKITPEIECPTVLLNEIGITREELIAMEKNDTTIQDLLSKDYNKINLNNHHIEINNLAIRYNRKENCTRLQILIPKTLRAKILNMAHDDPTAGHLGKKKVYAKIANKFFWPKMGKDIKNYVNSCTECAKQKTVTRAPLEKSDKSHYFWDKIAMDIMGPLTTSSKGNKYILGIIDMSTRWAEAFPLKDIKSIDTCNCLKTLFLKFGFPNKLLSDNASNFKSHLNQAFAEMTNIRLVHSTIYSPQGNGVIEKWNRTVKQMIYKLERDSMSTWDQTLSYAIFAYNTSIHETTKFSPYELVFNRKPKGPLELWADNMLDLENIEQNKHCKDKNEGPFKVIERINNKVYIIDKDGRECKLNIDKLVKLDKRQITDTDIIELDVETKYNIQEHIASTINTTHNSSPNIENDMLQNLTVKYSDVITQKLGCTNLIEHTIKLNKALPTKTKAFSIPKAYEDLVRTEMTNLIKDGKIERSETCKYASPMVIVKKKDSGVRICCDFRETNKCTVIDPEPLPDTDSIITTLSKSSLFTTMDLSRGFWQIKMDSDSKEYTAFKCTMPGLEGIYVWNVMPFGLINSTATFQKCMSKLLEGINNVLSYVDDICVFTNSQQEHIHVLEQIFSRLRTHNMTLSPKKINLAKPEIQFLGYCITNDKITPTETNLTKIKNIKEPRTKKDMRSLLGLCNFYRKFIPNYAQIIEPLVEFTKKKHGNTICMDEKSRLALSNLKDKFNEKLELASIDPTSTLSLYTDASNTGIGACLLQQRESFFKPIVHISRTLSETERKYSVIEKELLAIVWSVVKLKNYLLGRFLSIKCDHKPLLALKRKDLKNDRINRWTLILSDYKFDLQSIPGHENVIADFLSRYIIHENEASENNDIKHISQDILIDDEAVLAVQGGPNNKIIKAEMIIAGEIVCQIDSSASVNVIPKKLIKSAQICPTQSKLRVYDSSTLIPIGKVQLVVQNPKTNKRYRVDFVVVKDDLTPLLGKKTSEKIGLITINYHTFESVDKPLPRLSTKIVEQFSDVFDDQQGELPGVVHLEVNPVITPVTCPSGHVPLAMQAKVKSELELLTEKGIIVPVDKLTDWVSRM</sequence>
<dbReference type="InterPro" id="IPR001584">
    <property type="entry name" value="Integrase_cat-core"/>
</dbReference>
<dbReference type="InterPro" id="IPR041373">
    <property type="entry name" value="RT_RNaseH"/>
</dbReference>
<dbReference type="FunFam" id="1.10.340.70:FF:000001">
    <property type="entry name" value="Retrovirus-related Pol polyprotein from transposon gypsy-like Protein"/>
    <property type="match status" value="1"/>
</dbReference>
<dbReference type="InterPro" id="IPR043502">
    <property type="entry name" value="DNA/RNA_pol_sf"/>
</dbReference>
<dbReference type="GO" id="GO:0004519">
    <property type="term" value="F:endonuclease activity"/>
    <property type="evidence" value="ECO:0007669"/>
    <property type="project" value="UniProtKB-KW"/>
</dbReference>
<keyword evidence="5" id="KW-0378">Hydrolase</keyword>
<evidence type="ECO:0000313" key="9">
    <source>
        <dbReference type="Proteomes" id="UP001165740"/>
    </source>
</evidence>
<dbReference type="GO" id="GO:0016787">
    <property type="term" value="F:hydrolase activity"/>
    <property type="evidence" value="ECO:0007669"/>
    <property type="project" value="UniProtKB-KW"/>
</dbReference>
<dbReference type="FunFam" id="3.30.70.270:FF:000020">
    <property type="entry name" value="Transposon Tf2-6 polyprotein-like Protein"/>
    <property type="match status" value="1"/>
</dbReference>
<dbReference type="GO" id="GO:0015074">
    <property type="term" value="P:DNA integration"/>
    <property type="evidence" value="ECO:0007669"/>
    <property type="project" value="InterPro"/>
</dbReference>
<feature type="domain" description="Integrase catalytic" evidence="8">
    <location>
        <begin position="263"/>
        <end position="431"/>
    </location>
</feature>
<evidence type="ECO:0000256" key="2">
    <source>
        <dbReference type="ARBA" id="ARBA00022695"/>
    </source>
</evidence>
<feature type="domain" description="Reverse transcriptase" evidence="7">
    <location>
        <begin position="594"/>
        <end position="775"/>
    </location>
</feature>
<dbReference type="InterPro" id="IPR036397">
    <property type="entry name" value="RNaseH_sf"/>
</dbReference>
<dbReference type="InterPro" id="IPR050951">
    <property type="entry name" value="Retrovirus_Pol_polyprotein"/>
</dbReference>
<keyword evidence="4" id="KW-0255">Endonuclease</keyword>
<reference evidence="10" key="1">
    <citation type="submission" date="2025-08" db="UniProtKB">
        <authorList>
            <consortium name="RefSeq"/>
        </authorList>
    </citation>
    <scope>IDENTIFICATION</scope>
</reference>
<evidence type="ECO:0000256" key="5">
    <source>
        <dbReference type="ARBA" id="ARBA00022801"/>
    </source>
</evidence>
<protein>
    <submittedName>
        <fullName evidence="10">Uncharacterized protein LOC106060793</fullName>
    </submittedName>
</protein>
<dbReference type="InterPro" id="IPR000477">
    <property type="entry name" value="RT_dom"/>
</dbReference>
<dbReference type="Pfam" id="PF17917">
    <property type="entry name" value="RT_RNaseH"/>
    <property type="match status" value="1"/>
</dbReference>
<dbReference type="Gene3D" id="1.10.340.70">
    <property type="match status" value="1"/>
</dbReference>
<evidence type="ECO:0000256" key="1">
    <source>
        <dbReference type="ARBA" id="ARBA00022679"/>
    </source>
</evidence>
<keyword evidence="6" id="KW-0695">RNA-directed DNA polymerase</keyword>
<evidence type="ECO:0000313" key="10">
    <source>
        <dbReference type="RefSeq" id="XP_055893967.1"/>
    </source>
</evidence>
<dbReference type="FunFam" id="3.10.20.370:FF:000001">
    <property type="entry name" value="Retrovirus-related Pol polyprotein from transposon 17.6-like protein"/>
    <property type="match status" value="1"/>
</dbReference>
<dbReference type="CDD" id="cd01647">
    <property type="entry name" value="RT_LTR"/>
    <property type="match status" value="1"/>
</dbReference>
<dbReference type="InterPro" id="IPR012337">
    <property type="entry name" value="RNaseH-like_sf"/>
</dbReference>
<evidence type="ECO:0000256" key="4">
    <source>
        <dbReference type="ARBA" id="ARBA00022759"/>
    </source>
</evidence>
<dbReference type="Pfam" id="PF00665">
    <property type="entry name" value="rve"/>
    <property type="match status" value="1"/>
</dbReference>
<dbReference type="Gene3D" id="3.30.420.10">
    <property type="entry name" value="Ribonuclease H-like superfamily/Ribonuclease H"/>
    <property type="match status" value="1"/>
</dbReference>
<dbReference type="CDD" id="cd09274">
    <property type="entry name" value="RNase_HI_RT_Ty3"/>
    <property type="match status" value="1"/>
</dbReference>
<name>A0A9W3B371_BIOGL</name>
<dbReference type="PROSITE" id="PS50994">
    <property type="entry name" value="INTEGRASE"/>
    <property type="match status" value="1"/>
</dbReference>
<keyword evidence="1" id="KW-0808">Transferase</keyword>
<dbReference type="PROSITE" id="PS50878">
    <property type="entry name" value="RT_POL"/>
    <property type="match status" value="1"/>
</dbReference>
<dbReference type="RefSeq" id="XP_055893967.1">
    <property type="nucleotide sequence ID" value="XM_056037992.1"/>
</dbReference>
<dbReference type="GO" id="GO:0003676">
    <property type="term" value="F:nucleic acid binding"/>
    <property type="evidence" value="ECO:0007669"/>
    <property type="project" value="InterPro"/>
</dbReference>
<accession>A0A9W3B371</accession>
<dbReference type="InterPro" id="IPR043128">
    <property type="entry name" value="Rev_trsase/Diguanyl_cyclase"/>
</dbReference>
<evidence type="ECO:0000259" key="8">
    <source>
        <dbReference type="PROSITE" id="PS50994"/>
    </source>
</evidence>
<evidence type="ECO:0000256" key="6">
    <source>
        <dbReference type="ARBA" id="ARBA00022918"/>
    </source>
</evidence>
<dbReference type="GO" id="GO:0003964">
    <property type="term" value="F:RNA-directed DNA polymerase activity"/>
    <property type="evidence" value="ECO:0007669"/>
    <property type="project" value="UniProtKB-KW"/>
</dbReference>
<dbReference type="Gene3D" id="3.10.10.10">
    <property type="entry name" value="HIV Type 1 Reverse Transcriptase, subunit A, domain 1"/>
    <property type="match status" value="1"/>
</dbReference>
<organism evidence="9 10">
    <name type="scientific">Biomphalaria glabrata</name>
    <name type="common">Bloodfluke planorb</name>
    <name type="synonym">Freshwater snail</name>
    <dbReference type="NCBI Taxonomy" id="6526"/>
    <lineage>
        <taxon>Eukaryota</taxon>
        <taxon>Metazoa</taxon>
        <taxon>Spiralia</taxon>
        <taxon>Lophotrochozoa</taxon>
        <taxon>Mollusca</taxon>
        <taxon>Gastropoda</taxon>
        <taxon>Heterobranchia</taxon>
        <taxon>Euthyneura</taxon>
        <taxon>Panpulmonata</taxon>
        <taxon>Hygrophila</taxon>
        <taxon>Lymnaeoidea</taxon>
        <taxon>Planorbidae</taxon>
        <taxon>Biomphalaria</taxon>
    </lineage>
</organism>
<evidence type="ECO:0000259" key="7">
    <source>
        <dbReference type="PROSITE" id="PS50878"/>
    </source>
</evidence>
<dbReference type="SUPFAM" id="SSF53098">
    <property type="entry name" value="Ribonuclease H-like"/>
    <property type="match status" value="1"/>
</dbReference>
<evidence type="ECO:0000256" key="3">
    <source>
        <dbReference type="ARBA" id="ARBA00022722"/>
    </source>
</evidence>
<proteinExistence type="predicted"/>
<gene>
    <name evidence="10" type="primary">LOC106060793</name>
</gene>
<dbReference type="SUPFAM" id="SSF56672">
    <property type="entry name" value="DNA/RNA polymerases"/>
    <property type="match status" value="1"/>
</dbReference>
<dbReference type="Pfam" id="PF00078">
    <property type="entry name" value="RVT_1"/>
    <property type="match status" value="1"/>
</dbReference>